<name>X1D7C9_9ZZZZ</name>
<feature type="non-terminal residue" evidence="1">
    <location>
        <position position="1"/>
    </location>
</feature>
<dbReference type="EMBL" id="BART01021497">
    <property type="protein sequence ID" value="GAH00979.1"/>
    <property type="molecule type" value="Genomic_DNA"/>
</dbReference>
<comment type="caution">
    <text evidence="1">The sequence shown here is derived from an EMBL/GenBank/DDBJ whole genome shotgun (WGS) entry which is preliminary data.</text>
</comment>
<dbReference type="AlphaFoldDB" id="X1D7C9"/>
<protein>
    <submittedName>
        <fullName evidence="1">Uncharacterized protein</fullName>
    </submittedName>
</protein>
<reference evidence="1" key="1">
    <citation type="journal article" date="2014" name="Front. Microbiol.">
        <title>High frequency of phylogenetically diverse reductive dehalogenase-homologous genes in deep subseafloor sedimentary metagenomes.</title>
        <authorList>
            <person name="Kawai M."/>
            <person name="Futagami T."/>
            <person name="Toyoda A."/>
            <person name="Takaki Y."/>
            <person name="Nishi S."/>
            <person name="Hori S."/>
            <person name="Arai W."/>
            <person name="Tsubouchi T."/>
            <person name="Morono Y."/>
            <person name="Uchiyama I."/>
            <person name="Ito T."/>
            <person name="Fujiyama A."/>
            <person name="Inagaki F."/>
            <person name="Takami H."/>
        </authorList>
    </citation>
    <scope>NUCLEOTIDE SEQUENCE</scope>
    <source>
        <strain evidence="1">Expedition CK06-06</strain>
    </source>
</reference>
<proteinExistence type="predicted"/>
<sequence>SGINFAELIVKNEYSEAIEQLNYVLESAEIFNFEEIKSIAFEKIKNLRDPEETLKIIKKY</sequence>
<evidence type="ECO:0000313" key="1">
    <source>
        <dbReference type="EMBL" id="GAH00979.1"/>
    </source>
</evidence>
<gene>
    <name evidence="1" type="ORF">S01H4_39638</name>
</gene>
<organism evidence="1">
    <name type="scientific">marine sediment metagenome</name>
    <dbReference type="NCBI Taxonomy" id="412755"/>
    <lineage>
        <taxon>unclassified sequences</taxon>
        <taxon>metagenomes</taxon>
        <taxon>ecological metagenomes</taxon>
    </lineage>
</organism>
<accession>X1D7C9</accession>